<dbReference type="NCBIfam" id="TIGR00138">
    <property type="entry name" value="rsmG_gidB"/>
    <property type="match status" value="1"/>
</dbReference>
<evidence type="ECO:0000256" key="6">
    <source>
        <dbReference type="HAMAP-Rule" id="MF_00074"/>
    </source>
</evidence>
<dbReference type="Gene3D" id="3.40.50.150">
    <property type="entry name" value="Vaccinia Virus protein VP39"/>
    <property type="match status" value="1"/>
</dbReference>
<evidence type="ECO:0000313" key="8">
    <source>
        <dbReference type="EMBL" id="SLM93542.1"/>
    </source>
</evidence>
<evidence type="ECO:0000256" key="3">
    <source>
        <dbReference type="ARBA" id="ARBA00022603"/>
    </source>
</evidence>
<keyword evidence="5 6" id="KW-0949">S-adenosyl-L-methionine</keyword>
<comment type="similarity">
    <text evidence="6">Belongs to the methyltransferase superfamily. RNA methyltransferase RsmG family.</text>
</comment>
<comment type="caution">
    <text evidence="6">Lacks conserved residue(s) required for the propagation of feature annotation.</text>
</comment>
<dbReference type="GO" id="GO:0070043">
    <property type="term" value="F:rRNA (guanine-N7-)-methyltransferase activity"/>
    <property type="evidence" value="ECO:0007669"/>
    <property type="project" value="UniProtKB-UniRule"/>
</dbReference>
<name>A0A1X6X3Z0_9MICO</name>
<gene>
    <name evidence="6" type="primary">rsmG</name>
    <name evidence="8" type="ORF">FM110_10085</name>
</gene>
<dbReference type="EMBL" id="FWFG01000089">
    <property type="protein sequence ID" value="SLM93542.1"/>
    <property type="molecule type" value="Genomic_DNA"/>
</dbReference>
<accession>A0A1X6X3Z0</accession>
<dbReference type="HAMAP" id="MF_00074">
    <property type="entry name" value="16SrRNA_methyltr_G"/>
    <property type="match status" value="1"/>
</dbReference>
<comment type="subcellular location">
    <subcellularLocation>
        <location evidence="6">Cytoplasm</location>
    </subcellularLocation>
</comment>
<dbReference type="InterPro" id="IPR003682">
    <property type="entry name" value="rRNA_ssu_MeTfrase_G"/>
</dbReference>
<dbReference type="GO" id="GO:0005829">
    <property type="term" value="C:cytosol"/>
    <property type="evidence" value="ECO:0007669"/>
    <property type="project" value="TreeGrafter"/>
</dbReference>
<feature type="binding site" evidence="6">
    <location>
        <position position="177"/>
    </location>
    <ligand>
        <name>S-adenosyl-L-methionine</name>
        <dbReference type="ChEBI" id="CHEBI:59789"/>
    </ligand>
</feature>
<organism evidence="8 9">
    <name type="scientific">Brachybacterium nesterenkovii</name>
    <dbReference type="NCBI Taxonomy" id="47847"/>
    <lineage>
        <taxon>Bacteria</taxon>
        <taxon>Bacillati</taxon>
        <taxon>Actinomycetota</taxon>
        <taxon>Actinomycetes</taxon>
        <taxon>Micrococcales</taxon>
        <taxon>Dermabacteraceae</taxon>
        <taxon>Brachybacterium</taxon>
    </lineage>
</organism>
<feature type="binding site" evidence="6">
    <location>
        <position position="112"/>
    </location>
    <ligand>
        <name>S-adenosyl-L-methionine</name>
        <dbReference type="ChEBI" id="CHEBI:59789"/>
    </ligand>
</feature>
<proteinExistence type="inferred from homology"/>
<feature type="region of interest" description="Disordered" evidence="7">
    <location>
        <begin position="247"/>
        <end position="290"/>
    </location>
</feature>
<keyword evidence="2 6" id="KW-0698">rRNA processing</keyword>
<dbReference type="PANTHER" id="PTHR31760:SF0">
    <property type="entry name" value="S-ADENOSYL-L-METHIONINE-DEPENDENT METHYLTRANSFERASES SUPERFAMILY PROTEIN"/>
    <property type="match status" value="1"/>
</dbReference>
<evidence type="ECO:0000256" key="1">
    <source>
        <dbReference type="ARBA" id="ARBA00022490"/>
    </source>
</evidence>
<evidence type="ECO:0000256" key="5">
    <source>
        <dbReference type="ARBA" id="ARBA00022691"/>
    </source>
</evidence>
<dbReference type="Pfam" id="PF02527">
    <property type="entry name" value="GidB"/>
    <property type="match status" value="1"/>
</dbReference>
<keyword evidence="4 6" id="KW-0808">Transferase</keyword>
<evidence type="ECO:0000256" key="4">
    <source>
        <dbReference type="ARBA" id="ARBA00022679"/>
    </source>
</evidence>
<sequence>MASDGPGTGRRTAPDGTRASSDDPAGRASGPAAALTSTPSPVPADLRPLAERLFGDRLALAERFTGLLMAHGVERGLIGPREVDRLWERHVLNCALLVDALPAQARTLADVGSGAGLPGLVIAIARPDLRVTLIETMQRRVTWLEEASVALGLQVEVVRARAEELHGQRTFDVVTARAVAALDKLARWTLPLVADNGHLLAMKGSSAATEIEAAEKTLRRLGGLDPQVHVVGEGEVELPTTVVTVRRAERPEAPVAGARRSGRDAQGKPAARKNASRTTTSRGARHGRTR</sequence>
<dbReference type="PANTHER" id="PTHR31760">
    <property type="entry name" value="S-ADENOSYL-L-METHIONINE-DEPENDENT METHYLTRANSFERASES SUPERFAMILY PROTEIN"/>
    <property type="match status" value="1"/>
</dbReference>
<dbReference type="Proteomes" id="UP000195981">
    <property type="component" value="Unassembled WGS sequence"/>
</dbReference>
<keyword evidence="3 6" id="KW-0489">Methyltransferase</keyword>
<dbReference type="SUPFAM" id="SSF53335">
    <property type="entry name" value="S-adenosyl-L-methionine-dependent methyltransferases"/>
    <property type="match status" value="1"/>
</dbReference>
<evidence type="ECO:0000256" key="2">
    <source>
        <dbReference type="ARBA" id="ARBA00022552"/>
    </source>
</evidence>
<reference evidence="8 9" key="1">
    <citation type="submission" date="2017-02" db="EMBL/GenBank/DDBJ databases">
        <authorList>
            <person name="Peterson S.W."/>
        </authorList>
    </citation>
    <scope>NUCLEOTIDE SEQUENCE [LARGE SCALE GENOMIC DNA]</scope>
    <source>
        <strain evidence="8 9">CIP104813</strain>
    </source>
</reference>
<keyword evidence="9" id="KW-1185">Reference proteome</keyword>
<protein>
    <recommendedName>
        <fullName evidence="6">Ribosomal RNA small subunit methyltransferase G</fullName>
        <ecNumber evidence="6">2.1.1.-</ecNumber>
    </recommendedName>
    <alternativeName>
        <fullName evidence="6">16S rRNA 7-methylguanosine methyltransferase</fullName>
        <shortName evidence="6">16S rRNA m7G methyltransferase</shortName>
    </alternativeName>
</protein>
<dbReference type="EC" id="2.1.1.-" evidence="6"/>
<dbReference type="AlphaFoldDB" id="A0A1X6X3Z0"/>
<dbReference type="InterPro" id="IPR029063">
    <property type="entry name" value="SAM-dependent_MTases_sf"/>
</dbReference>
<feature type="binding site" evidence="6">
    <location>
        <position position="117"/>
    </location>
    <ligand>
        <name>S-adenosyl-L-methionine</name>
        <dbReference type="ChEBI" id="CHEBI:59789"/>
    </ligand>
</feature>
<feature type="region of interest" description="Disordered" evidence="7">
    <location>
        <begin position="1"/>
        <end position="43"/>
    </location>
</feature>
<comment type="function">
    <text evidence="6">Specifically methylates the N7 position of a guanine in 16S rRNA.</text>
</comment>
<dbReference type="OrthoDB" id="9808773at2"/>
<feature type="binding site" evidence="6">
    <location>
        <begin position="162"/>
        <end position="163"/>
    </location>
    <ligand>
        <name>S-adenosyl-L-methionine</name>
        <dbReference type="ChEBI" id="CHEBI:59789"/>
    </ligand>
</feature>
<evidence type="ECO:0000313" key="9">
    <source>
        <dbReference type="Proteomes" id="UP000195981"/>
    </source>
</evidence>
<evidence type="ECO:0000256" key="7">
    <source>
        <dbReference type="SAM" id="MobiDB-lite"/>
    </source>
</evidence>
<keyword evidence="1 6" id="KW-0963">Cytoplasm</keyword>